<dbReference type="InterPro" id="IPR032567">
    <property type="entry name" value="RTL1-rel"/>
</dbReference>
<feature type="compositionally biased region" description="Basic and acidic residues" evidence="1">
    <location>
        <begin position="11"/>
        <end position="22"/>
    </location>
</feature>
<feature type="region of interest" description="Disordered" evidence="1">
    <location>
        <begin position="1"/>
        <end position="22"/>
    </location>
</feature>
<protein>
    <recommendedName>
        <fullName evidence="2">Reverse transcriptase domain-containing protein</fullName>
    </recommendedName>
</protein>
<name>A0AAP0JHM2_9MAGN</name>
<feature type="domain" description="Reverse transcriptase" evidence="2">
    <location>
        <begin position="100"/>
        <end position="170"/>
    </location>
</feature>
<organism evidence="3 4">
    <name type="scientific">Stephania cephalantha</name>
    <dbReference type="NCBI Taxonomy" id="152367"/>
    <lineage>
        <taxon>Eukaryota</taxon>
        <taxon>Viridiplantae</taxon>
        <taxon>Streptophyta</taxon>
        <taxon>Embryophyta</taxon>
        <taxon>Tracheophyta</taxon>
        <taxon>Spermatophyta</taxon>
        <taxon>Magnoliopsida</taxon>
        <taxon>Ranunculales</taxon>
        <taxon>Menispermaceae</taxon>
        <taxon>Menispermoideae</taxon>
        <taxon>Cissampelideae</taxon>
        <taxon>Stephania</taxon>
    </lineage>
</organism>
<evidence type="ECO:0000313" key="3">
    <source>
        <dbReference type="EMBL" id="KAK9133293.1"/>
    </source>
</evidence>
<dbReference type="PANTHER" id="PTHR15503:SF45">
    <property type="entry name" value="RNA-DIRECTED DNA POLYMERASE HOMOLOG"/>
    <property type="match status" value="1"/>
</dbReference>
<evidence type="ECO:0000256" key="1">
    <source>
        <dbReference type="SAM" id="MobiDB-lite"/>
    </source>
</evidence>
<dbReference type="Gene3D" id="3.30.70.270">
    <property type="match status" value="1"/>
</dbReference>
<dbReference type="CDD" id="cd01647">
    <property type="entry name" value="RT_LTR"/>
    <property type="match status" value="1"/>
</dbReference>
<comment type="caution">
    <text evidence="3">The sequence shown here is derived from an EMBL/GenBank/DDBJ whole genome shotgun (WGS) entry which is preliminary data.</text>
</comment>
<sequence>METRSGSVVRSSRESGTRLEERPVVRDFSDDFLEDLPGLPPPREVDFIIDLVPGTRPIAIPTYRMTPRELEELMTQLKDLGEKEFITPSMSSWGAPVLFVKKKDGSLRLCIDYRQLNKMTIRNKYPLPRIDDLFDQLRGAKFFSKIDLRSGYHQLRIREEDRYKTSIQHQIRTLPVYGHAIRVDQCPRRIHGFDASSA</sequence>
<dbReference type="InterPro" id="IPR043128">
    <property type="entry name" value="Rev_trsase/Diguanyl_cyclase"/>
</dbReference>
<evidence type="ECO:0000259" key="2">
    <source>
        <dbReference type="Pfam" id="PF00078"/>
    </source>
</evidence>
<dbReference type="Gene3D" id="3.10.10.10">
    <property type="entry name" value="HIV Type 1 Reverse Transcriptase, subunit A, domain 1"/>
    <property type="match status" value="1"/>
</dbReference>
<dbReference type="EMBL" id="JBBNAG010000005">
    <property type="protein sequence ID" value="KAK9133293.1"/>
    <property type="molecule type" value="Genomic_DNA"/>
</dbReference>
<dbReference type="Pfam" id="PF00078">
    <property type="entry name" value="RVT_1"/>
    <property type="match status" value="1"/>
</dbReference>
<dbReference type="InterPro" id="IPR000477">
    <property type="entry name" value="RT_dom"/>
</dbReference>
<keyword evidence="4" id="KW-1185">Reference proteome</keyword>
<reference evidence="3 4" key="1">
    <citation type="submission" date="2024-01" db="EMBL/GenBank/DDBJ databases">
        <title>Genome assemblies of Stephania.</title>
        <authorList>
            <person name="Yang L."/>
        </authorList>
    </citation>
    <scope>NUCLEOTIDE SEQUENCE [LARGE SCALE GENOMIC DNA]</scope>
    <source>
        <strain evidence="3">JXDWG</strain>
        <tissue evidence="3">Leaf</tissue>
    </source>
</reference>
<accession>A0AAP0JHM2</accession>
<dbReference type="PANTHER" id="PTHR15503">
    <property type="entry name" value="LDOC1 RELATED"/>
    <property type="match status" value="1"/>
</dbReference>
<dbReference type="SUPFAM" id="SSF56672">
    <property type="entry name" value="DNA/RNA polymerases"/>
    <property type="match status" value="1"/>
</dbReference>
<proteinExistence type="predicted"/>
<dbReference type="Proteomes" id="UP001419268">
    <property type="component" value="Unassembled WGS sequence"/>
</dbReference>
<dbReference type="InterPro" id="IPR043502">
    <property type="entry name" value="DNA/RNA_pol_sf"/>
</dbReference>
<gene>
    <name evidence="3" type="ORF">Scep_012821</name>
</gene>
<evidence type="ECO:0000313" key="4">
    <source>
        <dbReference type="Proteomes" id="UP001419268"/>
    </source>
</evidence>
<feature type="compositionally biased region" description="Low complexity" evidence="1">
    <location>
        <begin position="1"/>
        <end position="10"/>
    </location>
</feature>
<dbReference type="AlphaFoldDB" id="A0AAP0JHM2"/>